<dbReference type="Proteomes" id="UP001056384">
    <property type="component" value="Chromosome 5"/>
</dbReference>
<gene>
    <name evidence="2" type="ORF">Slin15195_G065380</name>
</gene>
<feature type="region of interest" description="Disordered" evidence="1">
    <location>
        <begin position="1"/>
        <end position="23"/>
    </location>
</feature>
<evidence type="ECO:0000313" key="3">
    <source>
        <dbReference type="Proteomes" id="UP001056384"/>
    </source>
</evidence>
<evidence type="ECO:0000313" key="2">
    <source>
        <dbReference type="EMBL" id="USW53219.1"/>
    </source>
</evidence>
<protein>
    <submittedName>
        <fullName evidence="2">Uncharacterized protein</fullName>
    </submittedName>
</protein>
<accession>A0A9Q9EKF9</accession>
<name>A0A9Q9EKF9_9PEZI</name>
<organism evidence="2 3">
    <name type="scientific">Septoria linicola</name>
    <dbReference type="NCBI Taxonomy" id="215465"/>
    <lineage>
        <taxon>Eukaryota</taxon>
        <taxon>Fungi</taxon>
        <taxon>Dikarya</taxon>
        <taxon>Ascomycota</taxon>
        <taxon>Pezizomycotina</taxon>
        <taxon>Dothideomycetes</taxon>
        <taxon>Dothideomycetidae</taxon>
        <taxon>Mycosphaerellales</taxon>
        <taxon>Mycosphaerellaceae</taxon>
        <taxon>Septoria</taxon>
    </lineage>
</organism>
<dbReference type="AlphaFoldDB" id="A0A9Q9EKF9"/>
<keyword evidence="3" id="KW-1185">Reference proteome</keyword>
<dbReference type="EMBL" id="CP099422">
    <property type="protein sequence ID" value="USW53219.1"/>
    <property type="molecule type" value="Genomic_DNA"/>
</dbReference>
<reference evidence="2" key="1">
    <citation type="submission" date="2022-06" db="EMBL/GenBank/DDBJ databases">
        <title>Complete genome sequences of two strains of the flax pathogen Septoria linicola.</title>
        <authorList>
            <person name="Lapalu N."/>
            <person name="Simon A."/>
            <person name="Demenou B."/>
            <person name="Paumier D."/>
            <person name="Guillot M.-P."/>
            <person name="Gout L."/>
            <person name="Valade R."/>
        </authorList>
    </citation>
    <scope>NUCLEOTIDE SEQUENCE</scope>
    <source>
        <strain evidence="2">SE15195</strain>
    </source>
</reference>
<proteinExistence type="predicted"/>
<evidence type="ECO:0000256" key="1">
    <source>
        <dbReference type="SAM" id="MobiDB-lite"/>
    </source>
</evidence>
<sequence length="233" mass="26512">MSSQKITKREKFGNGFVPRSRPSFAAPSTALRNATLAAQRETPNSILQECEARFHSKLALFFPSEILPRSRDLRDIASGLGPLRAVEWDVKLLRKLRAMTIYTGSISDFQKRAIEHVVMAIAKRCAKRQQQMPNFAALDMDRYPYMTDKDVAEANEYFPHNQAEHEQNWREFGDVLRPMFAKNRHRREMKEPEEAMDNVTVDNSFDVNVLIHALPAIVEEGAETSDAAEATSS</sequence>